<reference evidence="3 4" key="1">
    <citation type="submission" date="2023-11" db="EMBL/GenBank/DDBJ databases">
        <title>Halocaridina rubra genome assembly.</title>
        <authorList>
            <person name="Smith C."/>
        </authorList>
    </citation>
    <scope>NUCLEOTIDE SEQUENCE [LARGE SCALE GENOMIC DNA]</scope>
    <source>
        <strain evidence="3">EP-1</strain>
        <tissue evidence="3">Whole</tissue>
    </source>
</reference>
<dbReference type="Gene3D" id="1.20.920.20">
    <property type="match status" value="1"/>
</dbReference>
<keyword evidence="4" id="KW-1185">Reference proteome</keyword>
<evidence type="ECO:0000256" key="1">
    <source>
        <dbReference type="ARBA" id="ARBA00008887"/>
    </source>
</evidence>
<comment type="similarity">
    <text evidence="1">Belongs to the dynein heavy chain family.</text>
</comment>
<dbReference type="GO" id="GO:0007018">
    <property type="term" value="P:microtubule-based movement"/>
    <property type="evidence" value="ECO:0007669"/>
    <property type="project" value="InterPro"/>
</dbReference>
<accession>A0AAN9AG89</accession>
<dbReference type="Pfam" id="PF12777">
    <property type="entry name" value="MT"/>
    <property type="match status" value="1"/>
</dbReference>
<dbReference type="GO" id="GO:0005858">
    <property type="term" value="C:axonemal dynein complex"/>
    <property type="evidence" value="ECO:0007669"/>
    <property type="project" value="TreeGrafter"/>
</dbReference>
<proteinExistence type="inferred from homology"/>
<dbReference type="AlphaFoldDB" id="A0AAN9AG89"/>
<organism evidence="3 4">
    <name type="scientific">Halocaridina rubra</name>
    <name type="common">Hawaiian red shrimp</name>
    <dbReference type="NCBI Taxonomy" id="373956"/>
    <lineage>
        <taxon>Eukaryota</taxon>
        <taxon>Metazoa</taxon>
        <taxon>Ecdysozoa</taxon>
        <taxon>Arthropoda</taxon>
        <taxon>Crustacea</taxon>
        <taxon>Multicrustacea</taxon>
        <taxon>Malacostraca</taxon>
        <taxon>Eumalacostraca</taxon>
        <taxon>Eucarida</taxon>
        <taxon>Decapoda</taxon>
        <taxon>Pleocyemata</taxon>
        <taxon>Caridea</taxon>
        <taxon>Atyoidea</taxon>
        <taxon>Atyidae</taxon>
        <taxon>Halocaridina</taxon>
    </lineage>
</organism>
<feature type="domain" description="Dynein heavy chain coiled coil stalk" evidence="2">
    <location>
        <begin position="43"/>
        <end position="100"/>
    </location>
</feature>
<sequence length="103" mass="11655">MEDYDMDTAKRVCGDVAGLLSWTRAMAFFFGVNKEAELDDKQRELDIVRGQYQAALAEKQKLIDAANVCRRKMQAAATLINGLAGEKVRWTQQSKAFRQQLGR</sequence>
<evidence type="ECO:0000313" key="3">
    <source>
        <dbReference type="EMBL" id="KAK7086320.1"/>
    </source>
</evidence>
<gene>
    <name evidence="3" type="ORF">SK128_022881</name>
</gene>
<dbReference type="PANTHER" id="PTHR46532">
    <property type="entry name" value="MALE FERTILITY FACTOR KL5"/>
    <property type="match status" value="1"/>
</dbReference>
<comment type="caution">
    <text evidence="3">The sequence shown here is derived from an EMBL/GenBank/DDBJ whole genome shotgun (WGS) entry which is preliminary data.</text>
</comment>
<dbReference type="InterPro" id="IPR024743">
    <property type="entry name" value="Dynein_HC_stalk"/>
</dbReference>
<dbReference type="PANTHER" id="PTHR46532:SF4">
    <property type="entry name" value="AAA+ ATPASE DOMAIN-CONTAINING PROTEIN"/>
    <property type="match status" value="1"/>
</dbReference>
<dbReference type="GO" id="GO:0045505">
    <property type="term" value="F:dynein intermediate chain binding"/>
    <property type="evidence" value="ECO:0007669"/>
    <property type="project" value="InterPro"/>
</dbReference>
<dbReference type="InterPro" id="IPR026983">
    <property type="entry name" value="DHC"/>
</dbReference>
<dbReference type="Proteomes" id="UP001381693">
    <property type="component" value="Unassembled WGS sequence"/>
</dbReference>
<protein>
    <recommendedName>
        <fullName evidence="2">Dynein heavy chain coiled coil stalk domain-containing protein</fullName>
    </recommendedName>
</protein>
<evidence type="ECO:0000313" key="4">
    <source>
        <dbReference type="Proteomes" id="UP001381693"/>
    </source>
</evidence>
<dbReference type="EMBL" id="JAXCGZ010000248">
    <property type="protein sequence ID" value="KAK7086320.1"/>
    <property type="molecule type" value="Genomic_DNA"/>
</dbReference>
<dbReference type="GO" id="GO:0051959">
    <property type="term" value="F:dynein light intermediate chain binding"/>
    <property type="evidence" value="ECO:0007669"/>
    <property type="project" value="InterPro"/>
</dbReference>
<name>A0AAN9AG89_HALRR</name>
<evidence type="ECO:0000259" key="2">
    <source>
        <dbReference type="Pfam" id="PF12777"/>
    </source>
</evidence>